<evidence type="ECO:0000256" key="1">
    <source>
        <dbReference type="ARBA" id="ARBA00023002"/>
    </source>
</evidence>
<dbReference type="GO" id="GO:0008168">
    <property type="term" value="F:methyltransferase activity"/>
    <property type="evidence" value="ECO:0007669"/>
    <property type="project" value="UniProtKB-KW"/>
</dbReference>
<evidence type="ECO:0000313" key="3">
    <source>
        <dbReference type="Proteomes" id="UP000058925"/>
    </source>
</evidence>
<dbReference type="PANTHER" id="PTHR38755">
    <property type="entry name" value="5,10-METHYLENETETRAHYDROFOLATE REDUCTASE"/>
    <property type="match status" value="1"/>
</dbReference>
<protein>
    <submittedName>
        <fullName evidence="2">Bifunctional homocysteine S-methyltransferase/5,10-methylenetetrahydrofolate reductase protein</fullName>
    </submittedName>
</protein>
<proteinExistence type="predicted"/>
<dbReference type="AlphaFoldDB" id="A0A654M088"/>
<dbReference type="Gene3D" id="3.20.20.220">
    <property type="match status" value="1"/>
</dbReference>
<dbReference type="GO" id="GO:0032259">
    <property type="term" value="P:methylation"/>
    <property type="evidence" value="ECO:0007669"/>
    <property type="project" value="UniProtKB-KW"/>
</dbReference>
<organism evidence="2 3">
    <name type="scientific">Candidatus Nitrosocosmicus oleophilus</name>
    <dbReference type="NCBI Taxonomy" id="1353260"/>
    <lineage>
        <taxon>Archaea</taxon>
        <taxon>Nitrososphaerota</taxon>
        <taxon>Nitrososphaeria</taxon>
        <taxon>Nitrososphaerales</taxon>
        <taxon>Nitrososphaeraceae</taxon>
        <taxon>Candidatus Nitrosocosmicus</taxon>
    </lineage>
</organism>
<dbReference type="EMBL" id="CP012850">
    <property type="protein sequence ID" value="ALI36577.1"/>
    <property type="molecule type" value="Genomic_DNA"/>
</dbReference>
<sequence>MNLIYELNPPKILNNHRIDITLLNQELIKFLNRAKIITNFTNYIHITDSVLGIPRFSSIHGAQVIMNNLTNTSLNVTCSVRTRDRNMNSIIQMVTDAIILKISGLLFIQGDKPAFEESEKGYSLSNPTDAVNLLNSIGFDKLIDLDLSLPNKVSNQRLFQKKINSKPRRFITQSIGSIQEIRDLKELMKPNHIKLIPCIMVPSVKNERAAAMIGLDWSEYQGNFLGFLKEVHKETDHILITSPNSFDEGIEVLKNWT</sequence>
<dbReference type="SUPFAM" id="SSF51730">
    <property type="entry name" value="FAD-linked oxidoreductase"/>
    <property type="match status" value="1"/>
</dbReference>
<keyword evidence="2" id="KW-0808">Transferase</keyword>
<dbReference type="KEGG" id="taa:NMY3_02381"/>
<accession>A0A654M088</accession>
<keyword evidence="3" id="KW-1185">Reference proteome</keyword>
<dbReference type="GO" id="GO:0016491">
    <property type="term" value="F:oxidoreductase activity"/>
    <property type="evidence" value="ECO:0007669"/>
    <property type="project" value="UniProtKB-KW"/>
</dbReference>
<gene>
    <name evidence="2" type="ORF">NMY3_02381</name>
</gene>
<reference evidence="3" key="1">
    <citation type="submission" date="2015-10" db="EMBL/GenBank/DDBJ databases">
        <title>Niche specialization of a soil ammonia-oxidizing archaeon, Candidatus Nitrosocosmicus oleophilus.</title>
        <authorList>
            <person name="Jung M.-Y."/>
            <person name="Rhee S.-K."/>
        </authorList>
    </citation>
    <scope>NUCLEOTIDE SEQUENCE [LARGE SCALE GENOMIC DNA]</scope>
    <source>
        <strain evidence="3">MY3</strain>
    </source>
</reference>
<keyword evidence="2" id="KW-0489">Methyltransferase</keyword>
<dbReference type="PANTHER" id="PTHR38755:SF1">
    <property type="entry name" value="METHYLENE-TETRAHYDROFOLATE REDUCTASE C-TERMINAL DOMAIN-CONTAINING PROTEIN"/>
    <property type="match status" value="1"/>
</dbReference>
<evidence type="ECO:0000313" key="2">
    <source>
        <dbReference type="EMBL" id="ALI36577.1"/>
    </source>
</evidence>
<name>A0A654M088_9ARCH</name>
<dbReference type="Proteomes" id="UP000058925">
    <property type="component" value="Chromosome"/>
</dbReference>
<keyword evidence="1" id="KW-0560">Oxidoreductase</keyword>
<dbReference type="InterPro" id="IPR029041">
    <property type="entry name" value="FAD-linked_oxidoreductase-like"/>
</dbReference>